<organism evidence="3 4">
    <name type="scientific">Jejuia spongiicola</name>
    <dbReference type="NCBI Taxonomy" id="2942207"/>
    <lineage>
        <taxon>Bacteria</taxon>
        <taxon>Pseudomonadati</taxon>
        <taxon>Bacteroidota</taxon>
        <taxon>Flavobacteriia</taxon>
        <taxon>Flavobacteriales</taxon>
        <taxon>Flavobacteriaceae</taxon>
        <taxon>Jejuia</taxon>
    </lineage>
</organism>
<keyword evidence="1" id="KW-0812">Transmembrane</keyword>
<protein>
    <submittedName>
        <fullName evidence="3">Histidine kinase</fullName>
    </submittedName>
</protein>
<evidence type="ECO:0000313" key="4">
    <source>
        <dbReference type="Proteomes" id="UP001165381"/>
    </source>
</evidence>
<evidence type="ECO:0000313" key="3">
    <source>
        <dbReference type="EMBL" id="MCL6294223.1"/>
    </source>
</evidence>
<keyword evidence="3" id="KW-0808">Transferase</keyword>
<dbReference type="InterPro" id="IPR036890">
    <property type="entry name" value="HATPase_C_sf"/>
</dbReference>
<accession>A0ABT0QBA5</accession>
<dbReference type="Gene3D" id="3.30.565.10">
    <property type="entry name" value="Histidine kinase-like ATPase, C-terminal domain"/>
    <property type="match status" value="1"/>
</dbReference>
<dbReference type="SUPFAM" id="SSF55874">
    <property type="entry name" value="ATPase domain of HSP90 chaperone/DNA topoisomerase II/histidine kinase"/>
    <property type="match status" value="1"/>
</dbReference>
<keyword evidence="3" id="KW-0418">Kinase</keyword>
<keyword evidence="4" id="KW-1185">Reference proteome</keyword>
<dbReference type="RefSeq" id="WP_249972173.1">
    <property type="nucleotide sequence ID" value="NZ_JAMFLZ010000002.1"/>
</dbReference>
<dbReference type="InterPro" id="IPR050640">
    <property type="entry name" value="Bact_2-comp_sensor_kinase"/>
</dbReference>
<feature type="transmembrane region" description="Helical" evidence="1">
    <location>
        <begin position="281"/>
        <end position="301"/>
    </location>
</feature>
<dbReference type="EMBL" id="JAMFLZ010000002">
    <property type="protein sequence ID" value="MCL6294223.1"/>
    <property type="molecule type" value="Genomic_DNA"/>
</dbReference>
<dbReference type="PANTHER" id="PTHR34220:SF7">
    <property type="entry name" value="SENSOR HISTIDINE KINASE YPDA"/>
    <property type="match status" value="1"/>
</dbReference>
<sequence length="647" mass="75600">MKKIILLILITLIIPIIIIDDTSKNPSYHYDNYPDLPKDENWEYVKERVFNGYGERVYKYNGPILYKLINATSKDSLAMNIIMEELRLLLPNKEIGYLKNYVGKVFNDTLPNRETNKNVNHYKFSDLTKVTINLHFEENEGFSNWFNYNMTSGFKIYNGEPTFYSKKNGISGLFQADLQYVFTSSSTLKQRKREIQRDIIRTMACAQFFQSKKDKIVNSRNSILNNKENVSMGSQFSELDKFLLQKLYSPNLKKEFKAYMYKTYPWNYASNYINREKTKVFAIWTSIMLGVILFVLGFSLFYRRKYKHLYYSYFAPVLYFMICILYVFKIFTYMTKPYEFEHWRQYISIHVIFIIVALLIALFLMLFDKFIVKNNMSFTLQITLKTVFTFFVCIAPVAAIFFLENNSNTSWFSLNPFLLLVFTFAMSRGLLLYIENFSDSLVKQKDIELSRLKEVNAQAEVKLLQSQINPHFLYNALNSIASLAHKNADKTEKMALSLSDLFKYSINKKGQKMSTVADEVDMVKNYLDIEQIRFGDRLQFSIEVDKNVESVKIPMFIIQPLVENAVKHGVSKIEKNGKIILKIKNSEIGLDIIVEDNGPQFLEGLVSGHGLQTVFDLLRLTYEEKASLSWENTPVKHIKITIEKTVI</sequence>
<name>A0ABT0QBA5_9FLAO</name>
<evidence type="ECO:0000256" key="1">
    <source>
        <dbReference type="SAM" id="Phobius"/>
    </source>
</evidence>
<dbReference type="Proteomes" id="UP001165381">
    <property type="component" value="Unassembled WGS sequence"/>
</dbReference>
<evidence type="ECO:0000259" key="2">
    <source>
        <dbReference type="Pfam" id="PF06580"/>
    </source>
</evidence>
<feature type="transmembrane region" description="Helical" evidence="1">
    <location>
        <begin position="346"/>
        <end position="366"/>
    </location>
</feature>
<dbReference type="GO" id="GO:0016301">
    <property type="term" value="F:kinase activity"/>
    <property type="evidence" value="ECO:0007669"/>
    <property type="project" value="UniProtKB-KW"/>
</dbReference>
<dbReference type="InterPro" id="IPR010559">
    <property type="entry name" value="Sig_transdc_His_kin_internal"/>
</dbReference>
<comment type="caution">
    <text evidence="3">The sequence shown here is derived from an EMBL/GenBank/DDBJ whole genome shotgun (WGS) entry which is preliminary data.</text>
</comment>
<dbReference type="PANTHER" id="PTHR34220">
    <property type="entry name" value="SENSOR HISTIDINE KINASE YPDA"/>
    <property type="match status" value="1"/>
</dbReference>
<feature type="transmembrane region" description="Helical" evidence="1">
    <location>
        <begin position="313"/>
        <end position="334"/>
    </location>
</feature>
<feature type="transmembrane region" description="Helical" evidence="1">
    <location>
        <begin position="414"/>
        <end position="434"/>
    </location>
</feature>
<proteinExistence type="predicted"/>
<keyword evidence="1" id="KW-1133">Transmembrane helix</keyword>
<dbReference type="Pfam" id="PF06580">
    <property type="entry name" value="His_kinase"/>
    <property type="match status" value="1"/>
</dbReference>
<feature type="transmembrane region" description="Helical" evidence="1">
    <location>
        <begin position="378"/>
        <end position="402"/>
    </location>
</feature>
<reference evidence="3" key="1">
    <citation type="submission" date="2022-05" db="EMBL/GenBank/DDBJ databases">
        <authorList>
            <person name="Park J.-S."/>
        </authorList>
    </citation>
    <scope>NUCLEOTIDE SEQUENCE</scope>
    <source>
        <strain evidence="3">2012CJ34-3</strain>
    </source>
</reference>
<gene>
    <name evidence="3" type="ORF">M3P09_04420</name>
</gene>
<keyword evidence="1" id="KW-0472">Membrane</keyword>
<feature type="domain" description="Signal transduction histidine kinase internal region" evidence="2">
    <location>
        <begin position="459"/>
        <end position="538"/>
    </location>
</feature>